<dbReference type="Pfam" id="PF02311">
    <property type="entry name" value="AraC_binding"/>
    <property type="match status" value="1"/>
</dbReference>
<dbReference type="GO" id="GO:0043565">
    <property type="term" value="F:sequence-specific DNA binding"/>
    <property type="evidence" value="ECO:0007669"/>
    <property type="project" value="InterPro"/>
</dbReference>
<dbReference type="PROSITE" id="PS01124">
    <property type="entry name" value="HTH_ARAC_FAMILY_2"/>
    <property type="match status" value="1"/>
</dbReference>
<dbReference type="SMART" id="SM00342">
    <property type="entry name" value="HTH_ARAC"/>
    <property type="match status" value="1"/>
</dbReference>
<evidence type="ECO:0000313" key="5">
    <source>
        <dbReference type="EMBL" id="ADX67209.1"/>
    </source>
</evidence>
<dbReference type="PRINTS" id="PR00032">
    <property type="entry name" value="HTHARAC"/>
</dbReference>
<dbReference type="HOGENOM" id="CLU_000445_87_1_10"/>
<evidence type="ECO:0000313" key="6">
    <source>
        <dbReference type="Proteomes" id="UP000008641"/>
    </source>
</evidence>
<protein>
    <submittedName>
        <fullName evidence="5">Transcriptional regulator, AraC family</fullName>
    </submittedName>
</protein>
<dbReference type="STRING" id="865938.Weevi_0490"/>
<dbReference type="PANTHER" id="PTHR11019">
    <property type="entry name" value="HTH-TYPE TRANSCRIPTIONAL REGULATOR NIMR"/>
    <property type="match status" value="1"/>
</dbReference>
<dbReference type="InterPro" id="IPR009057">
    <property type="entry name" value="Homeodomain-like_sf"/>
</dbReference>
<dbReference type="InterPro" id="IPR003313">
    <property type="entry name" value="AraC-bd"/>
</dbReference>
<dbReference type="Proteomes" id="UP000008641">
    <property type="component" value="Chromosome"/>
</dbReference>
<keyword evidence="3" id="KW-0804">Transcription</keyword>
<accession>F0NZ80</accession>
<dbReference type="eggNOG" id="COG1917">
    <property type="taxonomic scope" value="Bacteria"/>
</dbReference>
<dbReference type="SUPFAM" id="SSF46689">
    <property type="entry name" value="Homeodomain-like"/>
    <property type="match status" value="2"/>
</dbReference>
<dbReference type="Gene3D" id="2.60.120.10">
    <property type="entry name" value="Jelly Rolls"/>
    <property type="match status" value="1"/>
</dbReference>
<evidence type="ECO:0000256" key="3">
    <source>
        <dbReference type="ARBA" id="ARBA00023163"/>
    </source>
</evidence>
<dbReference type="AlphaFoldDB" id="F0NZ80"/>
<organism evidence="5 6">
    <name type="scientific">Weeksella virosa (strain ATCC 43766 / DSM 16922 / JCM 21250 / CCUG 30538 / CDC 9751 / IAM 14551 / NBRC 16016 / NCTC 11634 / CL345/78)</name>
    <dbReference type="NCBI Taxonomy" id="865938"/>
    <lineage>
        <taxon>Bacteria</taxon>
        <taxon>Pseudomonadati</taxon>
        <taxon>Bacteroidota</taxon>
        <taxon>Flavobacteriia</taxon>
        <taxon>Flavobacteriales</taxon>
        <taxon>Weeksellaceae</taxon>
        <taxon>Weeksella</taxon>
    </lineage>
</organism>
<name>F0NZ80_WEEVC</name>
<proteinExistence type="predicted"/>
<gene>
    <name evidence="5" type="ordered locus">Weevi_0490</name>
</gene>
<keyword evidence="1" id="KW-0805">Transcription regulation</keyword>
<dbReference type="InterPro" id="IPR020449">
    <property type="entry name" value="Tscrpt_reg_AraC-type_HTH"/>
</dbReference>
<dbReference type="InterPro" id="IPR014710">
    <property type="entry name" value="RmlC-like_jellyroll"/>
</dbReference>
<dbReference type="PANTHER" id="PTHR11019:SF199">
    <property type="entry name" value="HTH-TYPE TRANSCRIPTIONAL REGULATOR NIMR"/>
    <property type="match status" value="1"/>
</dbReference>
<evidence type="ECO:0000256" key="1">
    <source>
        <dbReference type="ARBA" id="ARBA00023015"/>
    </source>
</evidence>
<dbReference type="RefSeq" id="WP_013597601.1">
    <property type="nucleotide sequence ID" value="NC_015144.1"/>
</dbReference>
<dbReference type="EMBL" id="CP002455">
    <property type="protein sequence ID" value="ADX67209.1"/>
    <property type="molecule type" value="Genomic_DNA"/>
</dbReference>
<sequence length="274" mass="31934">MSGKQKELLSTRYYLTEIDKDPSSIFCYHNEINEPEVVEHQHDKGQFLYCEGGIVYVTIGKETYYLPARHFIWIPPNFVHSIHPSSPQIFMRNLYFPVKETDSESFFHKVGIYPTCNFLMEFILFSKQWRGDITAKDSSSFTIANAFKELLPKLNKNSLKLSLPYPTDERLQKVIMYLKDKMDSSITMKKISDEFGFGERSLSRLFQKDVKLTFVQYFTILRMLRALELLIEDKNSISEVANMVGYSSLPTFSNTFQKVVGVRPTDYSKKKDIL</sequence>
<dbReference type="Pfam" id="PF12833">
    <property type="entry name" value="HTH_18"/>
    <property type="match status" value="1"/>
</dbReference>
<evidence type="ECO:0000259" key="4">
    <source>
        <dbReference type="PROSITE" id="PS01124"/>
    </source>
</evidence>
<feature type="domain" description="HTH araC/xylS-type" evidence="4">
    <location>
        <begin position="172"/>
        <end position="270"/>
    </location>
</feature>
<dbReference type="SUPFAM" id="SSF51182">
    <property type="entry name" value="RmlC-like cupins"/>
    <property type="match status" value="1"/>
</dbReference>
<reference evidence="6" key="2">
    <citation type="journal article" date="2011" name="Stand. Genomic Sci.">
        <title>Complete genome sequence of Weeksella virosa type strain (9751T).</title>
        <authorList>
            <person name="Lang E."/>
            <person name="Teshima H."/>
            <person name="Lucas S."/>
            <person name="Lapidus A."/>
            <person name="Hammon N."/>
            <person name="Deshpande S."/>
            <person name="Nolan M."/>
            <person name="Cheng J."/>
            <person name="Pitluck S."/>
            <person name="Liolios K."/>
            <person name="Pagani I."/>
            <person name="Mikhailova N."/>
            <person name="Ivanova N."/>
            <person name="Mavromatis K."/>
            <person name="Pati A."/>
            <person name="Tapia R."/>
            <person name="Han C."/>
            <person name="Goodwin L."/>
            <person name="Chen A."/>
            <person name="Palaniappan K."/>
            <person name="Land M."/>
            <person name="Hauser L."/>
            <person name="Chang Y."/>
            <person name="Jeffries C."/>
            <person name="Brambilla E."/>
            <person name="Kopitz M."/>
            <person name="Rohde M."/>
            <person name="Goker M."/>
            <person name="Tindall B."/>
            <person name="Detter J."/>
            <person name="Woyke T."/>
            <person name="Bristow J."/>
            <person name="Eisen J."/>
            <person name="Markowitz V."/>
            <person name="Hugenholtz P."/>
            <person name="Klenk H."/>
            <person name="Kyrpides N."/>
        </authorList>
    </citation>
    <scope>NUCLEOTIDE SEQUENCE [LARGE SCALE GENOMIC DNA]</scope>
    <source>
        <strain evidence="6">ATCC 43766 / DSM 16922 / JCM 21250 / NBRC 16016 / NCTC 11634 / CL345/78</strain>
    </source>
</reference>
<reference evidence="5 6" key="1">
    <citation type="journal article" date="2011" name="Stand. Genomic Sci.">
        <title>Complete genome sequence of Weeksella virosa type strain (9751).</title>
        <authorList>
            <person name="Lang E."/>
            <person name="Teshima H."/>
            <person name="Lucas S."/>
            <person name="Lapidus A."/>
            <person name="Hammon N."/>
            <person name="Deshpande S."/>
            <person name="Nolan M."/>
            <person name="Cheng J.F."/>
            <person name="Pitluck S."/>
            <person name="Liolios K."/>
            <person name="Pagani I."/>
            <person name="Mikhailova N."/>
            <person name="Ivanova N."/>
            <person name="Mavromatis K."/>
            <person name="Pati A."/>
            <person name="Tapia R."/>
            <person name="Han C."/>
            <person name="Goodwin L."/>
            <person name="Chen A."/>
            <person name="Palaniappan K."/>
            <person name="Land M."/>
            <person name="Hauser L."/>
            <person name="Chang Y.J."/>
            <person name="Jeffries C.D."/>
            <person name="Brambilla E.M."/>
            <person name="Kopitz M."/>
            <person name="Rohde M."/>
            <person name="Goker M."/>
            <person name="Tindall B.J."/>
            <person name="Detter J.C."/>
            <person name="Woyke T."/>
            <person name="Bristow J."/>
            <person name="Eisen J.A."/>
            <person name="Markowitz V."/>
            <person name="Hugenholtz P."/>
            <person name="Klenk H.P."/>
            <person name="Kyrpides N.C."/>
        </authorList>
    </citation>
    <scope>NUCLEOTIDE SEQUENCE [LARGE SCALE GENOMIC DNA]</scope>
    <source>
        <strain evidence="6">ATCC 43766 / DSM 16922 / JCM 21250 / NBRC 16016 / NCTC 11634 / CL345/78</strain>
    </source>
</reference>
<keyword evidence="2" id="KW-0238">DNA-binding</keyword>
<dbReference type="eggNOG" id="COG2207">
    <property type="taxonomic scope" value="Bacteria"/>
</dbReference>
<dbReference type="OrthoDB" id="1266582at2"/>
<dbReference type="GO" id="GO:0003700">
    <property type="term" value="F:DNA-binding transcription factor activity"/>
    <property type="evidence" value="ECO:0007669"/>
    <property type="project" value="InterPro"/>
</dbReference>
<keyword evidence="6" id="KW-1185">Reference proteome</keyword>
<dbReference type="InterPro" id="IPR011051">
    <property type="entry name" value="RmlC_Cupin_sf"/>
</dbReference>
<evidence type="ECO:0000256" key="2">
    <source>
        <dbReference type="ARBA" id="ARBA00023125"/>
    </source>
</evidence>
<dbReference type="InterPro" id="IPR018060">
    <property type="entry name" value="HTH_AraC"/>
</dbReference>
<dbReference type="Gene3D" id="1.10.10.60">
    <property type="entry name" value="Homeodomain-like"/>
    <property type="match status" value="2"/>
</dbReference>
<dbReference type="KEGG" id="wvi:Weevi_0490"/>